<feature type="non-terminal residue" evidence="3">
    <location>
        <position position="1"/>
    </location>
</feature>
<evidence type="ECO:0000256" key="2">
    <source>
        <dbReference type="SAM" id="MobiDB-lite"/>
    </source>
</evidence>
<dbReference type="GO" id="GO:2000146">
    <property type="term" value="P:negative regulation of cell motility"/>
    <property type="evidence" value="ECO:0007669"/>
    <property type="project" value="InterPro"/>
</dbReference>
<accession>A0A9D4RK58</accession>
<dbReference type="GO" id="GO:0034315">
    <property type="term" value="P:regulation of Arp2/3 complex-mediated actin nucleation"/>
    <property type="evidence" value="ECO:0007669"/>
    <property type="project" value="InterPro"/>
</dbReference>
<feature type="region of interest" description="Disordered" evidence="2">
    <location>
        <begin position="107"/>
        <end position="129"/>
    </location>
</feature>
<proteinExistence type="predicted"/>
<dbReference type="GO" id="GO:0005829">
    <property type="term" value="C:cytosol"/>
    <property type="evidence" value="ECO:0007669"/>
    <property type="project" value="GOC"/>
</dbReference>
<gene>
    <name evidence="3" type="ORF">DPMN_034938</name>
</gene>
<keyword evidence="4" id="KW-1185">Reference proteome</keyword>
<dbReference type="EMBL" id="JAIWYP010000002">
    <property type="protein sequence ID" value="KAH3871726.1"/>
    <property type="molecule type" value="Genomic_DNA"/>
</dbReference>
<dbReference type="InterPro" id="IPR031483">
    <property type="entry name" value="AP1AR"/>
</dbReference>
<reference evidence="3" key="2">
    <citation type="submission" date="2020-11" db="EMBL/GenBank/DDBJ databases">
        <authorList>
            <person name="McCartney M.A."/>
            <person name="Auch B."/>
            <person name="Kono T."/>
            <person name="Mallez S."/>
            <person name="Becker A."/>
            <person name="Gohl D.M."/>
            <person name="Silverstein K.A.T."/>
            <person name="Koren S."/>
            <person name="Bechman K.B."/>
            <person name="Herman A."/>
            <person name="Abrahante J.E."/>
            <person name="Garbe J."/>
        </authorList>
    </citation>
    <scope>NUCLEOTIDE SEQUENCE</scope>
    <source>
        <strain evidence="3">Duluth1</strain>
        <tissue evidence="3">Whole animal</tissue>
    </source>
</reference>
<dbReference type="Pfam" id="PF15745">
    <property type="entry name" value="AP1AR"/>
    <property type="match status" value="1"/>
</dbReference>
<dbReference type="GO" id="GO:0035650">
    <property type="term" value="F:AP-1 adaptor complex binding"/>
    <property type="evidence" value="ECO:0007669"/>
    <property type="project" value="InterPro"/>
</dbReference>
<dbReference type="AlphaFoldDB" id="A0A9D4RK58"/>
<sequence>MGNCLRKCFGRFDKRRNFLHLRYSVEKDASVEFENLMDEEEVQDEMSKLVTEREKQLLSNRQYNTLIKEQKLHDAEIDRQLHEEEERIRKEEEAYISARREAARVARLQQEREDASGPSSWKAGQHGQWQVAGGEDDFEMFLEGVRQRSIKAQADLRK</sequence>
<evidence type="ECO:0000256" key="1">
    <source>
        <dbReference type="SAM" id="Coils"/>
    </source>
</evidence>
<dbReference type="GO" id="GO:1900025">
    <property type="term" value="P:negative regulation of substrate adhesion-dependent cell spreading"/>
    <property type="evidence" value="ECO:0007669"/>
    <property type="project" value="InterPro"/>
</dbReference>
<comment type="caution">
    <text evidence="3">The sequence shown here is derived from an EMBL/GenBank/DDBJ whole genome shotgun (WGS) entry which is preliminary data.</text>
</comment>
<evidence type="ECO:0000313" key="4">
    <source>
        <dbReference type="Proteomes" id="UP000828390"/>
    </source>
</evidence>
<protein>
    <submittedName>
        <fullName evidence="3">Uncharacterized protein</fullName>
    </submittedName>
</protein>
<dbReference type="PANTHER" id="PTHR34529:SF1">
    <property type="entry name" value="AP-1 COMPLEX-ASSOCIATED REGULATORY PROTEIN"/>
    <property type="match status" value="1"/>
</dbReference>
<dbReference type="Proteomes" id="UP000828390">
    <property type="component" value="Unassembled WGS sequence"/>
</dbReference>
<dbReference type="GO" id="GO:0048203">
    <property type="term" value="P:vesicle targeting, trans-Golgi to endosome"/>
    <property type="evidence" value="ECO:0007669"/>
    <property type="project" value="InterPro"/>
</dbReference>
<evidence type="ECO:0000313" key="3">
    <source>
        <dbReference type="EMBL" id="KAH3871726.1"/>
    </source>
</evidence>
<organism evidence="3 4">
    <name type="scientific">Dreissena polymorpha</name>
    <name type="common">Zebra mussel</name>
    <name type="synonym">Mytilus polymorpha</name>
    <dbReference type="NCBI Taxonomy" id="45954"/>
    <lineage>
        <taxon>Eukaryota</taxon>
        <taxon>Metazoa</taxon>
        <taxon>Spiralia</taxon>
        <taxon>Lophotrochozoa</taxon>
        <taxon>Mollusca</taxon>
        <taxon>Bivalvia</taxon>
        <taxon>Autobranchia</taxon>
        <taxon>Heteroconchia</taxon>
        <taxon>Euheterodonta</taxon>
        <taxon>Imparidentia</taxon>
        <taxon>Neoheterodontei</taxon>
        <taxon>Myida</taxon>
        <taxon>Dreissenoidea</taxon>
        <taxon>Dreissenidae</taxon>
        <taxon>Dreissena</taxon>
    </lineage>
</organism>
<reference evidence="3" key="1">
    <citation type="journal article" date="2019" name="bioRxiv">
        <title>The Genome of the Zebra Mussel, Dreissena polymorpha: A Resource for Invasive Species Research.</title>
        <authorList>
            <person name="McCartney M.A."/>
            <person name="Auch B."/>
            <person name="Kono T."/>
            <person name="Mallez S."/>
            <person name="Zhang Y."/>
            <person name="Obille A."/>
            <person name="Becker A."/>
            <person name="Abrahante J.E."/>
            <person name="Garbe J."/>
            <person name="Badalamenti J.P."/>
            <person name="Herman A."/>
            <person name="Mangelson H."/>
            <person name="Liachko I."/>
            <person name="Sullivan S."/>
            <person name="Sone E.D."/>
            <person name="Koren S."/>
            <person name="Silverstein K.A.T."/>
            <person name="Beckman K.B."/>
            <person name="Gohl D.M."/>
        </authorList>
    </citation>
    <scope>NUCLEOTIDE SEQUENCE</scope>
    <source>
        <strain evidence="3">Duluth1</strain>
        <tissue evidence="3">Whole animal</tissue>
    </source>
</reference>
<dbReference type="PANTHER" id="PTHR34529">
    <property type="entry name" value="AP-1 COMPLEX-ASSOCIATED REGULATORY PROTEIN"/>
    <property type="match status" value="1"/>
</dbReference>
<name>A0A9D4RK58_DREPO</name>
<feature type="coiled-coil region" evidence="1">
    <location>
        <begin position="74"/>
        <end position="101"/>
    </location>
</feature>
<keyword evidence="1" id="KW-0175">Coiled coil</keyword>